<keyword evidence="1" id="KW-0472">Membrane</keyword>
<feature type="transmembrane region" description="Helical" evidence="1">
    <location>
        <begin position="12"/>
        <end position="34"/>
    </location>
</feature>
<proteinExistence type="predicted"/>
<sequence length="188" mass="20203">MARTDTTGATVRRLAVVVAAAGVVGCALFLYGLWHTPNYAQSLFGRTGSDSFALKSQLATAVLVLAGVQVLLALWMYRRLPGRPAVPRPVPVTHRVVGAALFVLSLPIAVHCILAYGVRLGDPRTAVHSVAGCVFYGAFTAKVLVVRSRRLPSWTLPVAGALLAITIVVLWYTSALWYYNGFRVPLLS</sequence>
<keyword evidence="1" id="KW-0812">Transmembrane</keyword>
<accession>A0A8J3NAL9</accession>
<evidence type="ECO:0000256" key="1">
    <source>
        <dbReference type="SAM" id="Phobius"/>
    </source>
</evidence>
<dbReference type="Pfam" id="PF20139">
    <property type="entry name" value="DUF6529"/>
    <property type="match status" value="1"/>
</dbReference>
<dbReference type="PROSITE" id="PS51257">
    <property type="entry name" value="PROKAR_LIPOPROTEIN"/>
    <property type="match status" value="1"/>
</dbReference>
<evidence type="ECO:0000313" key="3">
    <source>
        <dbReference type="Proteomes" id="UP000612808"/>
    </source>
</evidence>
<feature type="transmembrane region" description="Helical" evidence="1">
    <location>
        <begin position="158"/>
        <end position="179"/>
    </location>
</feature>
<name>A0A8J3NAL9_9ACTN</name>
<organism evidence="2 3">
    <name type="scientific">Actinocatenispora rupis</name>
    <dbReference type="NCBI Taxonomy" id="519421"/>
    <lineage>
        <taxon>Bacteria</taxon>
        <taxon>Bacillati</taxon>
        <taxon>Actinomycetota</taxon>
        <taxon>Actinomycetes</taxon>
        <taxon>Micromonosporales</taxon>
        <taxon>Micromonosporaceae</taxon>
        <taxon>Actinocatenispora</taxon>
    </lineage>
</organism>
<dbReference type="AlphaFoldDB" id="A0A8J3NAL9"/>
<keyword evidence="1" id="KW-1133">Transmembrane helix</keyword>
<feature type="transmembrane region" description="Helical" evidence="1">
    <location>
        <begin position="54"/>
        <end position="75"/>
    </location>
</feature>
<gene>
    <name evidence="2" type="ORF">Aru02nite_31350</name>
</gene>
<reference evidence="2" key="1">
    <citation type="submission" date="2021-01" db="EMBL/GenBank/DDBJ databases">
        <title>Whole genome shotgun sequence of Actinocatenispora rupis NBRC 107355.</title>
        <authorList>
            <person name="Komaki H."/>
            <person name="Tamura T."/>
        </authorList>
    </citation>
    <scope>NUCLEOTIDE SEQUENCE</scope>
    <source>
        <strain evidence="2">NBRC 107355</strain>
    </source>
</reference>
<feature type="transmembrane region" description="Helical" evidence="1">
    <location>
        <begin position="125"/>
        <end position="146"/>
    </location>
</feature>
<dbReference type="InterPro" id="IPR045382">
    <property type="entry name" value="DUF6529"/>
</dbReference>
<dbReference type="EMBL" id="BOMB01000017">
    <property type="protein sequence ID" value="GID12246.1"/>
    <property type="molecule type" value="Genomic_DNA"/>
</dbReference>
<comment type="caution">
    <text evidence="2">The sequence shown here is derived from an EMBL/GenBank/DDBJ whole genome shotgun (WGS) entry which is preliminary data.</text>
</comment>
<keyword evidence="3" id="KW-1185">Reference proteome</keyword>
<evidence type="ECO:0000313" key="2">
    <source>
        <dbReference type="EMBL" id="GID12246.1"/>
    </source>
</evidence>
<dbReference type="Proteomes" id="UP000612808">
    <property type="component" value="Unassembled WGS sequence"/>
</dbReference>
<feature type="transmembrane region" description="Helical" evidence="1">
    <location>
        <begin position="96"/>
        <end position="119"/>
    </location>
</feature>
<dbReference type="RefSeq" id="WP_203658226.1">
    <property type="nucleotide sequence ID" value="NZ_BAAAZM010000009.1"/>
</dbReference>
<protein>
    <submittedName>
        <fullName evidence="2">Uncharacterized protein</fullName>
    </submittedName>
</protein>